<keyword evidence="4 6" id="KW-1133">Transmembrane helix</keyword>
<feature type="transmembrane region" description="Helical" evidence="6">
    <location>
        <begin position="47"/>
        <end position="72"/>
    </location>
</feature>
<dbReference type="RefSeq" id="WP_270453474.1">
    <property type="nucleotide sequence ID" value="NZ_JADPIE010000003.1"/>
</dbReference>
<dbReference type="InterPro" id="IPR051461">
    <property type="entry name" value="UPF0750_membrane"/>
</dbReference>
<feature type="transmembrane region" description="Helical" evidence="6">
    <location>
        <begin position="175"/>
        <end position="197"/>
    </location>
</feature>
<evidence type="ECO:0000256" key="3">
    <source>
        <dbReference type="ARBA" id="ARBA00022692"/>
    </source>
</evidence>
<proteinExistence type="predicted"/>
<dbReference type="PIRSF" id="PIRSF006483">
    <property type="entry name" value="Membrane_protein_YitT"/>
    <property type="match status" value="1"/>
</dbReference>
<gene>
    <name evidence="8" type="ORF">I0Q91_05740</name>
</gene>
<evidence type="ECO:0000256" key="1">
    <source>
        <dbReference type="ARBA" id="ARBA00004651"/>
    </source>
</evidence>
<dbReference type="Proteomes" id="UP000621436">
    <property type="component" value="Unassembled WGS sequence"/>
</dbReference>
<evidence type="ECO:0000256" key="5">
    <source>
        <dbReference type="ARBA" id="ARBA00023136"/>
    </source>
</evidence>
<feature type="transmembrane region" description="Helical" evidence="6">
    <location>
        <begin position="7"/>
        <end position="27"/>
    </location>
</feature>
<dbReference type="AlphaFoldDB" id="A0A931F660"/>
<evidence type="ECO:0000259" key="7">
    <source>
        <dbReference type="Pfam" id="PF10035"/>
    </source>
</evidence>
<dbReference type="InterPro" id="IPR003740">
    <property type="entry name" value="YitT"/>
</dbReference>
<organism evidence="8 9">
    <name type="scientific">Halonatronomonas betaini</name>
    <dbReference type="NCBI Taxonomy" id="2778430"/>
    <lineage>
        <taxon>Bacteria</taxon>
        <taxon>Bacillati</taxon>
        <taxon>Bacillota</taxon>
        <taxon>Clostridia</taxon>
        <taxon>Halanaerobiales</taxon>
        <taxon>Halarsenatibacteraceae</taxon>
        <taxon>Halonatronomonas</taxon>
    </lineage>
</organism>
<dbReference type="CDD" id="cd16380">
    <property type="entry name" value="YitT_C"/>
    <property type="match status" value="1"/>
</dbReference>
<reference evidence="8" key="1">
    <citation type="submission" date="2020-11" db="EMBL/GenBank/DDBJ databases">
        <title>Halonatronomonas betainensis gen. nov., sp. nov. a novel haloalkaliphilic representative of the family Halanaerobiacae capable of betaine degradation.</title>
        <authorList>
            <person name="Boltyanskaya Y."/>
            <person name="Kevbrin V."/>
            <person name="Detkova E."/>
            <person name="Grouzdev D.S."/>
            <person name="Koziaeva V."/>
            <person name="Zhilina T."/>
        </authorList>
    </citation>
    <scope>NUCLEOTIDE SEQUENCE</scope>
    <source>
        <strain evidence="8">Z-7014</strain>
    </source>
</reference>
<dbReference type="PANTHER" id="PTHR33545:SF9">
    <property type="entry name" value="UPF0750 MEMBRANE PROTEIN YITE"/>
    <property type="match status" value="1"/>
</dbReference>
<evidence type="ECO:0000313" key="8">
    <source>
        <dbReference type="EMBL" id="MBF8436570.1"/>
    </source>
</evidence>
<dbReference type="Pfam" id="PF02588">
    <property type="entry name" value="YitT_membrane"/>
    <property type="match status" value="1"/>
</dbReference>
<evidence type="ECO:0000256" key="4">
    <source>
        <dbReference type="ARBA" id="ARBA00022989"/>
    </source>
</evidence>
<dbReference type="Gene3D" id="3.30.70.120">
    <property type="match status" value="1"/>
</dbReference>
<comment type="caution">
    <text evidence="8">The sequence shown here is derived from an EMBL/GenBank/DDBJ whole genome shotgun (WGS) entry which is preliminary data.</text>
</comment>
<dbReference type="InterPro" id="IPR015867">
    <property type="entry name" value="N-reg_PII/ATP_PRibTrfase_C"/>
</dbReference>
<evidence type="ECO:0000313" key="9">
    <source>
        <dbReference type="Proteomes" id="UP000621436"/>
    </source>
</evidence>
<feature type="transmembrane region" description="Helical" evidence="6">
    <location>
        <begin position="150"/>
        <end position="169"/>
    </location>
</feature>
<name>A0A931F660_9FIRM</name>
<keyword evidence="3 6" id="KW-0812">Transmembrane</keyword>
<keyword evidence="5 6" id="KW-0472">Membrane</keyword>
<dbReference type="GO" id="GO:0005886">
    <property type="term" value="C:plasma membrane"/>
    <property type="evidence" value="ECO:0007669"/>
    <property type="project" value="UniProtKB-SubCell"/>
</dbReference>
<dbReference type="InterPro" id="IPR019264">
    <property type="entry name" value="DUF2179"/>
</dbReference>
<dbReference type="Pfam" id="PF10035">
    <property type="entry name" value="DUF2179"/>
    <property type="match status" value="1"/>
</dbReference>
<evidence type="ECO:0000256" key="6">
    <source>
        <dbReference type="SAM" id="Phobius"/>
    </source>
</evidence>
<comment type="subcellular location">
    <subcellularLocation>
        <location evidence="1">Cell membrane</location>
        <topology evidence="1">Multi-pass membrane protein</topology>
    </subcellularLocation>
</comment>
<accession>A0A931F660</accession>
<evidence type="ECO:0000256" key="2">
    <source>
        <dbReference type="ARBA" id="ARBA00022475"/>
    </source>
</evidence>
<feature type="transmembrane region" description="Helical" evidence="6">
    <location>
        <begin position="79"/>
        <end position="101"/>
    </location>
</feature>
<keyword evidence="2" id="KW-1003">Cell membrane</keyword>
<protein>
    <submittedName>
        <fullName evidence="8">YitT family protein</fullName>
    </submittedName>
</protein>
<dbReference type="EMBL" id="JADPIE010000003">
    <property type="protein sequence ID" value="MBF8436570.1"/>
    <property type="molecule type" value="Genomic_DNA"/>
</dbReference>
<feature type="domain" description="DUF2179" evidence="7">
    <location>
        <begin position="221"/>
        <end position="275"/>
    </location>
</feature>
<keyword evidence="9" id="KW-1185">Reference proteome</keyword>
<feature type="transmembrane region" description="Helical" evidence="6">
    <location>
        <begin position="107"/>
        <end position="129"/>
    </location>
</feature>
<dbReference type="PANTHER" id="PTHR33545">
    <property type="entry name" value="UPF0750 MEMBRANE PROTEIN YITT-RELATED"/>
    <property type="match status" value="1"/>
</dbReference>
<sequence>MSKTIKEYIIIFLGTTIVAAGLAIFLIPSNLAVGGISGLAIVINSHFPQIPVGLTMTVMNVILLLIAFILIGRQFGARTIFASFTLSGTIWLMELILPIAGPPVENIFLNLFYGILMGAIGMAIVFYYNASTGGTDIIAKIINNFYQVDIGKSLLAADFLVIILAAFTFGIELGLFALLGIMINSFTIDYIIAGFNLKIQLTIITSKPEKIKSYINENIERGATIYKAEGAFTGQAKDVIITAMDKREFFALKSYIAEVDENAFVMVSHVKEVLGEGFSY</sequence>